<dbReference type="SUPFAM" id="SSF48208">
    <property type="entry name" value="Six-hairpin glycosidases"/>
    <property type="match status" value="1"/>
</dbReference>
<feature type="domain" description="GH15-like" evidence="2">
    <location>
        <begin position="229"/>
        <end position="628"/>
    </location>
</feature>
<proteinExistence type="predicted"/>
<dbReference type="GO" id="GO:0005975">
    <property type="term" value="P:carbohydrate metabolic process"/>
    <property type="evidence" value="ECO:0007669"/>
    <property type="project" value="InterPro"/>
</dbReference>
<evidence type="ECO:0000313" key="5">
    <source>
        <dbReference type="Proteomes" id="UP000671914"/>
    </source>
</evidence>
<dbReference type="Proteomes" id="UP000671914">
    <property type="component" value="Chromosome"/>
</dbReference>
<dbReference type="InterPro" id="IPR008928">
    <property type="entry name" value="6-hairpin_glycosidase_sf"/>
</dbReference>
<evidence type="ECO:0000259" key="2">
    <source>
        <dbReference type="Pfam" id="PF00723"/>
    </source>
</evidence>
<evidence type="ECO:0000256" key="1">
    <source>
        <dbReference type="SAM" id="MobiDB-lite"/>
    </source>
</evidence>
<reference evidence="4" key="1">
    <citation type="submission" date="2021-03" db="EMBL/GenBank/DDBJ databases">
        <title>Agromyces archimandritus sp. nov., isolated from the cockroach Archimandrita tessellata.</title>
        <authorList>
            <person name="Guzman J."/>
            <person name="Ortuzar M."/>
            <person name="Poehlein A."/>
            <person name="Daniel R."/>
            <person name="Trujillo M."/>
            <person name="Vilcinskas A."/>
        </authorList>
    </citation>
    <scope>NUCLEOTIDE SEQUENCE</scope>
    <source>
        <strain evidence="4">G127AT</strain>
    </source>
</reference>
<dbReference type="InterPro" id="IPR045582">
    <property type="entry name" value="Trehalase-like_N"/>
</dbReference>
<dbReference type="InterPro" id="IPR011613">
    <property type="entry name" value="GH15-like"/>
</dbReference>
<dbReference type="GO" id="GO:0004553">
    <property type="term" value="F:hydrolase activity, hydrolyzing O-glycosyl compounds"/>
    <property type="evidence" value="ECO:0007669"/>
    <property type="project" value="UniProtKB-ARBA"/>
</dbReference>
<dbReference type="RefSeq" id="WP_210900217.1">
    <property type="nucleotide sequence ID" value="NZ_CP071696.1"/>
</dbReference>
<name>A0A975IPB7_9MICO</name>
<dbReference type="Pfam" id="PF00723">
    <property type="entry name" value="Glyco_hydro_15"/>
    <property type="match status" value="1"/>
</dbReference>
<dbReference type="PANTHER" id="PTHR31616">
    <property type="entry name" value="TREHALASE"/>
    <property type="match status" value="1"/>
</dbReference>
<keyword evidence="4" id="KW-0378">Hydrolase</keyword>
<feature type="domain" description="Trehalase-like N-terminal" evidence="3">
    <location>
        <begin position="2"/>
        <end position="131"/>
    </location>
</feature>
<protein>
    <submittedName>
        <fullName evidence="4">Glycoside hydrolase family 15 protein</fullName>
    </submittedName>
</protein>
<dbReference type="InterPro" id="IPR012341">
    <property type="entry name" value="6hp_glycosidase-like_sf"/>
</dbReference>
<dbReference type="EMBL" id="CP071696">
    <property type="protein sequence ID" value="QTX05420.1"/>
    <property type="molecule type" value="Genomic_DNA"/>
</dbReference>
<evidence type="ECO:0000313" key="4">
    <source>
        <dbReference type="EMBL" id="QTX05420.1"/>
    </source>
</evidence>
<sequence length="639" mass="68311">MARPIEGYAVIGDCRTAALVGDDGSIDWLCLPRFDSASVFAALLGDEDAGRWRLAPASAPEGATCTSRRYRPDTFTLETRWATPGGEVVVVDVMPRTPGEERGDLVRRVIGVRGRVRMRQEYRLRFDYGGSLPWVRQIGTAEAPAVLAVAGPDAVVIRGPAVTASGFAHHGEFEVAAGETVDLALTWFPGHREAPDPLDVGAALDSCDASWREWAADCAEAGIHDAHDAAVRRSILVLRALTDEETGGIVAAATTSLPEEFGGPRNWDYRYVWLRDAALTLETLMRHGYAGEAAKWRAWLLRAIAGSPEDVQIMYGVAGERRLPEWMLPLAGYEDSRPVRIGNAASGQFQADVFGEVMLALDAARHIGLADTEFSWSLQRALLDHIGGHLDDPDSGIWEVRGPARRFTHSRAMLWAAFDRGVCAVENDGLDGPVDAWRAARARLADTIERDGFDAGLGSYVQVPGSPEVDAALLQLPQIGYLAPDDPRMLGTVARIEATLLEGSLLRRYRTGEGVVADAAPGIRPGAPADATAGSAVAPGTRPGASADVSGGVDGLPGPENPFLACSFWLVEQYAGSGRLADAHALMTRLLALRNDVGLLSEQYDLARGRQAGNTPQALTHLALVRAADAIAAATRAAR</sequence>
<gene>
    <name evidence="4" type="ORF">G127AT_04165</name>
</gene>
<dbReference type="Gene3D" id="1.50.10.10">
    <property type="match status" value="1"/>
</dbReference>
<organism evidence="4 5">
    <name type="scientific">Agromyces archimandritae</name>
    <dbReference type="NCBI Taxonomy" id="2781962"/>
    <lineage>
        <taxon>Bacteria</taxon>
        <taxon>Bacillati</taxon>
        <taxon>Actinomycetota</taxon>
        <taxon>Actinomycetes</taxon>
        <taxon>Micrococcales</taxon>
        <taxon>Microbacteriaceae</taxon>
        <taxon>Agromyces</taxon>
    </lineage>
</organism>
<dbReference type="KEGG" id="aarc:G127AT_04165"/>
<dbReference type="AlphaFoldDB" id="A0A975IPB7"/>
<evidence type="ECO:0000259" key="3">
    <source>
        <dbReference type="Pfam" id="PF19291"/>
    </source>
</evidence>
<dbReference type="Pfam" id="PF19291">
    <property type="entry name" value="TREH_N"/>
    <property type="match status" value="1"/>
</dbReference>
<feature type="region of interest" description="Disordered" evidence="1">
    <location>
        <begin position="527"/>
        <end position="546"/>
    </location>
</feature>
<accession>A0A975IPB7</accession>
<keyword evidence="5" id="KW-1185">Reference proteome</keyword>
<dbReference type="PANTHER" id="PTHR31616:SF0">
    <property type="entry name" value="GLUCAN 1,4-ALPHA-GLUCOSIDASE"/>
    <property type="match status" value="1"/>
</dbReference>